<gene>
    <name evidence="1" type="ORF">TCLT_LOCUS6208</name>
</gene>
<evidence type="ECO:0000313" key="3">
    <source>
        <dbReference type="WBParaSite" id="TCLT_0000621901-mRNA-1"/>
    </source>
</evidence>
<proteinExistence type="predicted"/>
<reference evidence="1 2" key="2">
    <citation type="submission" date="2018-11" db="EMBL/GenBank/DDBJ databases">
        <authorList>
            <consortium name="Pathogen Informatics"/>
        </authorList>
    </citation>
    <scope>NUCLEOTIDE SEQUENCE [LARGE SCALE GENOMIC DNA]</scope>
</reference>
<keyword evidence="2" id="KW-1185">Reference proteome</keyword>
<dbReference type="WBParaSite" id="TCLT_0000621901-mRNA-1">
    <property type="protein sequence ID" value="TCLT_0000621901-mRNA-1"/>
    <property type="gene ID" value="TCLT_0000621901"/>
</dbReference>
<dbReference type="AlphaFoldDB" id="A0A0N5D0A5"/>
<dbReference type="Proteomes" id="UP000276776">
    <property type="component" value="Unassembled WGS sequence"/>
</dbReference>
<evidence type="ECO:0000313" key="2">
    <source>
        <dbReference type="Proteomes" id="UP000276776"/>
    </source>
</evidence>
<sequence>MDGWMDAVAAAITAVAVVDATAAGLRSRTPNAGYGWAFAVKCVMQGRVPYMHTQTRAGEQINRHALTHNYERTYALRHALFIEQEEIDVTCTRREGSNRHAWKEE</sequence>
<name>A0A0N5D0A5_THECL</name>
<organism evidence="3">
    <name type="scientific">Thelazia callipaeda</name>
    <name type="common">Oriental eyeworm</name>
    <name type="synonym">Parasitic nematode</name>
    <dbReference type="NCBI Taxonomy" id="103827"/>
    <lineage>
        <taxon>Eukaryota</taxon>
        <taxon>Metazoa</taxon>
        <taxon>Ecdysozoa</taxon>
        <taxon>Nematoda</taxon>
        <taxon>Chromadorea</taxon>
        <taxon>Rhabditida</taxon>
        <taxon>Spirurina</taxon>
        <taxon>Spiruromorpha</taxon>
        <taxon>Thelazioidea</taxon>
        <taxon>Thelaziidae</taxon>
        <taxon>Thelazia</taxon>
    </lineage>
</organism>
<accession>A0A0N5D0A5</accession>
<protein>
    <submittedName>
        <fullName evidence="3">Secreted protein</fullName>
    </submittedName>
</protein>
<dbReference type="EMBL" id="UYYF01004398">
    <property type="protein sequence ID" value="VDN03539.1"/>
    <property type="molecule type" value="Genomic_DNA"/>
</dbReference>
<evidence type="ECO:0000313" key="1">
    <source>
        <dbReference type="EMBL" id="VDN03539.1"/>
    </source>
</evidence>
<reference evidence="3" key="1">
    <citation type="submission" date="2017-02" db="UniProtKB">
        <authorList>
            <consortium name="WormBaseParasite"/>
        </authorList>
    </citation>
    <scope>IDENTIFICATION</scope>
</reference>